<dbReference type="Pfam" id="PF13966">
    <property type="entry name" value="zf-RVT"/>
    <property type="match status" value="1"/>
</dbReference>
<name>A0AAW1H6J9_SAPOF</name>
<keyword evidence="3" id="KW-1185">Reference proteome</keyword>
<dbReference type="Proteomes" id="UP001443914">
    <property type="component" value="Unassembled WGS sequence"/>
</dbReference>
<evidence type="ECO:0000313" key="3">
    <source>
        <dbReference type="Proteomes" id="UP001443914"/>
    </source>
</evidence>
<accession>A0AAW1H6J9</accession>
<dbReference type="InterPro" id="IPR026960">
    <property type="entry name" value="RVT-Znf"/>
</dbReference>
<protein>
    <recommendedName>
        <fullName evidence="1">Reverse transcriptase zinc-binding domain-containing protein</fullName>
    </recommendedName>
</protein>
<organism evidence="2 3">
    <name type="scientific">Saponaria officinalis</name>
    <name type="common">Common soapwort</name>
    <name type="synonym">Lychnis saponaria</name>
    <dbReference type="NCBI Taxonomy" id="3572"/>
    <lineage>
        <taxon>Eukaryota</taxon>
        <taxon>Viridiplantae</taxon>
        <taxon>Streptophyta</taxon>
        <taxon>Embryophyta</taxon>
        <taxon>Tracheophyta</taxon>
        <taxon>Spermatophyta</taxon>
        <taxon>Magnoliopsida</taxon>
        <taxon>eudicotyledons</taxon>
        <taxon>Gunneridae</taxon>
        <taxon>Pentapetalae</taxon>
        <taxon>Caryophyllales</taxon>
        <taxon>Caryophyllaceae</taxon>
        <taxon>Caryophylleae</taxon>
        <taxon>Saponaria</taxon>
    </lineage>
</organism>
<evidence type="ECO:0000313" key="2">
    <source>
        <dbReference type="EMBL" id="KAK9671860.1"/>
    </source>
</evidence>
<proteinExistence type="predicted"/>
<dbReference type="PANTHER" id="PTHR33116:SF84">
    <property type="entry name" value="RNA-DIRECTED DNA POLYMERASE"/>
    <property type="match status" value="1"/>
</dbReference>
<feature type="domain" description="Reverse transcriptase zinc-binding" evidence="1">
    <location>
        <begin position="87"/>
        <end position="151"/>
    </location>
</feature>
<evidence type="ECO:0000259" key="1">
    <source>
        <dbReference type="Pfam" id="PF13966"/>
    </source>
</evidence>
<comment type="caution">
    <text evidence="2">The sequence shown here is derived from an EMBL/GenBank/DDBJ whole genome shotgun (WGS) entry which is preliminary data.</text>
</comment>
<dbReference type="EMBL" id="JBDFQZ010000012">
    <property type="protein sequence ID" value="KAK9671860.1"/>
    <property type="molecule type" value="Genomic_DNA"/>
</dbReference>
<dbReference type="PANTHER" id="PTHR33116">
    <property type="entry name" value="REVERSE TRANSCRIPTASE ZINC-BINDING DOMAIN-CONTAINING PROTEIN-RELATED-RELATED"/>
    <property type="match status" value="1"/>
</dbReference>
<sequence>MIKQIDDLCRNYIWEGSEQYTFPPPMVWESICASKKAGGLGLKWLNSWNIMTLGKLVWWIAIGADSLWVKWVHHIYLRGQEWADYKPRQNCSWSWRRICKGKDLLWAKSEQWHQILAPKNHLGLEADEGCYFCGYHSETIEHLFFECPFSATCVRLVQGWLGMTVGRSFTWMDIKRGRGKPMVRRLVVFAAYSGLVHLVWMSRNNCRVDQFVRCPNSVVSDLKFTMRSRFRGICIAWKESDKLWLERLSLL</sequence>
<reference evidence="2" key="1">
    <citation type="submission" date="2024-03" db="EMBL/GenBank/DDBJ databases">
        <title>WGS assembly of Saponaria officinalis var. Norfolk2.</title>
        <authorList>
            <person name="Jenkins J."/>
            <person name="Shu S."/>
            <person name="Grimwood J."/>
            <person name="Barry K."/>
            <person name="Goodstein D."/>
            <person name="Schmutz J."/>
            <person name="Leebens-Mack J."/>
            <person name="Osbourn A."/>
        </authorList>
    </citation>
    <scope>NUCLEOTIDE SEQUENCE [LARGE SCALE GENOMIC DNA]</scope>
    <source>
        <strain evidence="2">JIC</strain>
    </source>
</reference>
<dbReference type="AlphaFoldDB" id="A0AAW1H6J9"/>
<gene>
    <name evidence="2" type="ORF">RND81_12G059300</name>
</gene>